<dbReference type="PANTHER" id="PTHR42759">
    <property type="entry name" value="MOXR FAMILY PROTEIN"/>
    <property type="match status" value="1"/>
</dbReference>
<dbReference type="Gene3D" id="1.10.8.80">
    <property type="entry name" value="Magnesium chelatase subunit I, C-Terminal domain"/>
    <property type="match status" value="1"/>
</dbReference>
<evidence type="ECO:0008006" key="6">
    <source>
        <dbReference type="Google" id="ProtNLM"/>
    </source>
</evidence>
<protein>
    <recommendedName>
        <fullName evidence="6">AAA+ ATPase domain-containing protein</fullName>
    </recommendedName>
</protein>
<evidence type="ECO:0000256" key="1">
    <source>
        <dbReference type="ARBA" id="ARBA00022741"/>
    </source>
</evidence>
<dbReference type="Gene3D" id="3.40.50.300">
    <property type="entry name" value="P-loop containing nucleotide triphosphate hydrolases"/>
    <property type="match status" value="1"/>
</dbReference>
<dbReference type="CDD" id="cd00009">
    <property type="entry name" value="AAA"/>
    <property type="match status" value="1"/>
</dbReference>
<gene>
    <name evidence="5" type="ORF">SDC9_101342</name>
</gene>
<feature type="domain" description="ATPase AAA-3" evidence="3">
    <location>
        <begin position="38"/>
        <end position="168"/>
    </location>
</feature>
<dbReference type="Pfam" id="PF17863">
    <property type="entry name" value="AAA_lid_2"/>
    <property type="match status" value="1"/>
</dbReference>
<evidence type="ECO:0000256" key="2">
    <source>
        <dbReference type="ARBA" id="ARBA00022840"/>
    </source>
</evidence>
<proteinExistence type="predicted"/>
<dbReference type="SUPFAM" id="SSF52540">
    <property type="entry name" value="P-loop containing nucleoside triphosphate hydrolases"/>
    <property type="match status" value="1"/>
</dbReference>
<dbReference type="InterPro" id="IPR011703">
    <property type="entry name" value="ATPase_AAA-3"/>
</dbReference>
<accession>A0A645AYG4</accession>
<organism evidence="5">
    <name type="scientific">bioreactor metagenome</name>
    <dbReference type="NCBI Taxonomy" id="1076179"/>
    <lineage>
        <taxon>unclassified sequences</taxon>
        <taxon>metagenomes</taxon>
        <taxon>ecological metagenomes</taxon>
    </lineage>
</organism>
<dbReference type="Pfam" id="PF07726">
    <property type="entry name" value="AAA_3"/>
    <property type="match status" value="1"/>
</dbReference>
<dbReference type="InterPro" id="IPR050764">
    <property type="entry name" value="CbbQ/NirQ/NorQ/GpvN"/>
</dbReference>
<reference evidence="5" key="1">
    <citation type="submission" date="2019-08" db="EMBL/GenBank/DDBJ databases">
        <authorList>
            <person name="Kucharzyk K."/>
            <person name="Murdoch R.W."/>
            <person name="Higgins S."/>
            <person name="Loffler F."/>
        </authorList>
    </citation>
    <scope>NUCLEOTIDE SEQUENCE</scope>
</reference>
<keyword evidence="1" id="KW-0547">Nucleotide-binding</keyword>
<dbReference type="InterPro" id="IPR041628">
    <property type="entry name" value="ChlI/MoxR_AAA_lid"/>
</dbReference>
<feature type="domain" description="ChlI/MoxR AAA lid" evidence="4">
    <location>
        <begin position="231"/>
        <end position="302"/>
    </location>
</feature>
<dbReference type="AlphaFoldDB" id="A0A645AYG4"/>
<name>A0A645AYG4_9ZZZZ</name>
<comment type="caution">
    <text evidence="5">The sequence shown here is derived from an EMBL/GenBank/DDBJ whole genome shotgun (WGS) entry which is preliminary data.</text>
</comment>
<evidence type="ECO:0000259" key="4">
    <source>
        <dbReference type="Pfam" id="PF17863"/>
    </source>
</evidence>
<dbReference type="GO" id="GO:0016887">
    <property type="term" value="F:ATP hydrolysis activity"/>
    <property type="evidence" value="ECO:0007669"/>
    <property type="project" value="InterPro"/>
</dbReference>
<evidence type="ECO:0000259" key="3">
    <source>
        <dbReference type="Pfam" id="PF07726"/>
    </source>
</evidence>
<dbReference type="FunFam" id="3.40.50.300:FF:000640">
    <property type="entry name" value="MoxR family ATPase"/>
    <property type="match status" value="1"/>
</dbReference>
<dbReference type="PANTHER" id="PTHR42759:SF5">
    <property type="entry name" value="METHANOL DEHYDROGENASE REGULATOR"/>
    <property type="match status" value="1"/>
</dbReference>
<dbReference type="InterPro" id="IPR027417">
    <property type="entry name" value="P-loop_NTPase"/>
</dbReference>
<keyword evidence="2" id="KW-0067">ATP-binding</keyword>
<evidence type="ECO:0000313" key="5">
    <source>
        <dbReference type="EMBL" id="MPM54564.1"/>
    </source>
</evidence>
<dbReference type="GO" id="GO:0005524">
    <property type="term" value="F:ATP binding"/>
    <property type="evidence" value="ECO:0007669"/>
    <property type="project" value="UniProtKB-KW"/>
</dbReference>
<dbReference type="PIRSF" id="PIRSF002849">
    <property type="entry name" value="AAA_ATPase_chaperone_MoxR_prd"/>
    <property type="match status" value="1"/>
</dbReference>
<dbReference type="EMBL" id="VSSQ01014862">
    <property type="protein sequence ID" value="MPM54564.1"/>
    <property type="molecule type" value="Genomic_DNA"/>
</dbReference>
<sequence length="316" mass="35227">MNNNLELVEKIVNNVEKVIIGKRSEIYNIMKGLIADGHILIEDVPGVGKTTLIKAITKSLNLTFSRVQFTPDLLPSDIIGVSIYNAKSGEFEFRKGPIFANIILADEINRTSPKTQSALLEVMEEKQVSEGVNTYVLNRPFIVMATQNPIEYEGTFPLPEAQLDRFMIKVKIGYPSEVDEVSILNIYKEEEPLDTLTAVASSEDIIELQKAVRKVHINNELNKYIISIINATRHNKSLALGGSTRASLALQRISQATALIKGRDYVIPEDIKENVKLVLSHRIIPTSSARANRNDSDAIISEVLRTIPVPKVMKHD</sequence>